<sequence>MVRNTFVIKWNKTRINYLNQQKLKKSYEINRFLAIPENTCTHNPTQELTVTGQKHCLTVLKSQLFWSSGRTESTEYRNRNTPKRNFKHKTEKSENTNRQTQNKT</sequence>
<reference evidence="2" key="1">
    <citation type="submission" date="2021-05" db="EMBL/GenBank/DDBJ databases">
        <authorList>
            <person name="Alioto T."/>
            <person name="Alioto T."/>
            <person name="Gomez Garrido J."/>
        </authorList>
    </citation>
    <scope>NUCLEOTIDE SEQUENCE</scope>
</reference>
<feature type="compositionally biased region" description="Basic residues" evidence="1">
    <location>
        <begin position="80"/>
        <end position="90"/>
    </location>
</feature>
<feature type="region of interest" description="Disordered" evidence="1">
    <location>
        <begin position="70"/>
        <end position="104"/>
    </location>
</feature>
<proteinExistence type="predicted"/>
<accession>A0A8D8VSH6</accession>
<protein>
    <submittedName>
        <fullName evidence="2">Uncharacterized protein</fullName>
    </submittedName>
</protein>
<dbReference type="EMBL" id="HBUF01085001">
    <property type="protein sequence ID" value="CAG6634097.1"/>
    <property type="molecule type" value="Transcribed_RNA"/>
</dbReference>
<name>A0A8D8VSH6_9HEMI</name>
<evidence type="ECO:0000313" key="2">
    <source>
        <dbReference type="EMBL" id="CAG6634097.1"/>
    </source>
</evidence>
<evidence type="ECO:0000256" key="1">
    <source>
        <dbReference type="SAM" id="MobiDB-lite"/>
    </source>
</evidence>
<dbReference type="AlphaFoldDB" id="A0A8D8VSH6"/>
<organism evidence="2">
    <name type="scientific">Cacopsylla melanoneura</name>
    <dbReference type="NCBI Taxonomy" id="428564"/>
    <lineage>
        <taxon>Eukaryota</taxon>
        <taxon>Metazoa</taxon>
        <taxon>Ecdysozoa</taxon>
        <taxon>Arthropoda</taxon>
        <taxon>Hexapoda</taxon>
        <taxon>Insecta</taxon>
        <taxon>Pterygota</taxon>
        <taxon>Neoptera</taxon>
        <taxon>Paraneoptera</taxon>
        <taxon>Hemiptera</taxon>
        <taxon>Sternorrhyncha</taxon>
        <taxon>Psylloidea</taxon>
        <taxon>Psyllidae</taxon>
        <taxon>Psyllinae</taxon>
        <taxon>Cacopsylla</taxon>
    </lineage>
</organism>